<proteinExistence type="predicted"/>
<reference evidence="6" key="2">
    <citation type="submission" date="2025-08" db="UniProtKB">
        <authorList>
            <consortium name="Ensembl"/>
        </authorList>
    </citation>
    <scope>IDENTIFICATION</scope>
</reference>
<dbReference type="SUPFAM" id="SSF46689">
    <property type="entry name" value="Homeodomain-like"/>
    <property type="match status" value="1"/>
</dbReference>
<organism evidence="6 7">
    <name type="scientific">Podarcis muralis</name>
    <name type="common">Wall lizard</name>
    <name type="synonym">Lacerta muralis</name>
    <dbReference type="NCBI Taxonomy" id="64176"/>
    <lineage>
        <taxon>Eukaryota</taxon>
        <taxon>Metazoa</taxon>
        <taxon>Chordata</taxon>
        <taxon>Craniata</taxon>
        <taxon>Vertebrata</taxon>
        <taxon>Euteleostomi</taxon>
        <taxon>Lepidosauria</taxon>
        <taxon>Squamata</taxon>
        <taxon>Bifurcata</taxon>
        <taxon>Unidentata</taxon>
        <taxon>Episquamata</taxon>
        <taxon>Laterata</taxon>
        <taxon>Lacertibaenia</taxon>
        <taxon>Lacertidae</taxon>
        <taxon>Podarcis</taxon>
    </lineage>
</organism>
<dbReference type="InterPro" id="IPR050394">
    <property type="entry name" value="Homeobox_NK-like"/>
</dbReference>
<dbReference type="GO" id="GO:0030154">
    <property type="term" value="P:cell differentiation"/>
    <property type="evidence" value="ECO:0007669"/>
    <property type="project" value="TreeGrafter"/>
</dbReference>
<dbReference type="InterPro" id="IPR009057">
    <property type="entry name" value="Homeodomain-like_sf"/>
</dbReference>
<keyword evidence="2 3" id="KW-0371">Homeobox</keyword>
<dbReference type="CDD" id="cd00086">
    <property type="entry name" value="homeodomain"/>
    <property type="match status" value="1"/>
</dbReference>
<reference evidence="6" key="3">
    <citation type="submission" date="2025-09" db="UniProtKB">
        <authorList>
            <consortium name="Ensembl"/>
        </authorList>
    </citation>
    <scope>IDENTIFICATION</scope>
</reference>
<evidence type="ECO:0000256" key="2">
    <source>
        <dbReference type="PROSITE-ProRule" id="PRU00108"/>
    </source>
</evidence>
<dbReference type="GO" id="GO:0000978">
    <property type="term" value="F:RNA polymerase II cis-regulatory region sequence-specific DNA binding"/>
    <property type="evidence" value="ECO:0007669"/>
    <property type="project" value="TreeGrafter"/>
</dbReference>
<feature type="DNA-binding region" description="Homeobox" evidence="2">
    <location>
        <begin position="22"/>
        <end position="45"/>
    </location>
</feature>
<protein>
    <recommendedName>
        <fullName evidence="5">Homeobox domain-containing protein</fullName>
    </recommendedName>
</protein>
<feature type="domain" description="Homeobox" evidence="5">
    <location>
        <begin position="20"/>
        <end position="44"/>
    </location>
</feature>
<name>A0A670IMG0_PODMU</name>
<dbReference type="AlphaFoldDB" id="A0A670IMG0"/>
<evidence type="ECO:0000256" key="1">
    <source>
        <dbReference type="ARBA" id="ARBA00004123"/>
    </source>
</evidence>
<reference evidence="6 7" key="1">
    <citation type="journal article" date="2019" name="Proc. Natl. Acad. Sci. U.S.A.">
        <title>Regulatory changes in pterin and carotenoid genes underlie balanced color polymorphisms in the wall lizard.</title>
        <authorList>
            <person name="Andrade P."/>
            <person name="Pinho C."/>
            <person name="Perez I de Lanuza G."/>
            <person name="Afonso S."/>
            <person name="Brejcha J."/>
            <person name="Rubin C.J."/>
            <person name="Wallerman O."/>
            <person name="Pereira P."/>
            <person name="Sabatino S.J."/>
            <person name="Bellati A."/>
            <person name="Pellitteri-Rosa D."/>
            <person name="Bosakova Z."/>
            <person name="Bunikis I."/>
            <person name="Carretero M.A."/>
            <person name="Feiner N."/>
            <person name="Marsik P."/>
            <person name="Pauperio F."/>
            <person name="Salvi D."/>
            <person name="Soler L."/>
            <person name="While G.M."/>
            <person name="Uller T."/>
            <person name="Font E."/>
            <person name="Andersson L."/>
            <person name="Carneiro M."/>
        </authorList>
    </citation>
    <scope>NUCLEOTIDE SEQUENCE</scope>
</reference>
<dbReference type="InterPro" id="IPR001356">
    <property type="entry name" value="HD"/>
</dbReference>
<dbReference type="GO" id="GO:0000981">
    <property type="term" value="F:DNA-binding transcription factor activity, RNA polymerase II-specific"/>
    <property type="evidence" value="ECO:0007669"/>
    <property type="project" value="TreeGrafter"/>
</dbReference>
<dbReference type="Ensembl" id="ENSPMRT00000014031.1">
    <property type="protein sequence ID" value="ENSPMRP00000013145.1"/>
    <property type="gene ID" value="ENSPMRG00000008794.1"/>
</dbReference>
<dbReference type="Pfam" id="PF00046">
    <property type="entry name" value="Homeodomain"/>
    <property type="match status" value="1"/>
</dbReference>
<sequence length="84" mass="9517">VLHREPVQKEAPGAVHPGPATVTRLTPNQVKIWFQNHRYKMKKQGKQQDPKADLGQEAHRTCNNSPLLLSLILHCFLPQILPAH</sequence>
<evidence type="ECO:0000313" key="7">
    <source>
        <dbReference type="Proteomes" id="UP000472272"/>
    </source>
</evidence>
<feature type="region of interest" description="Disordered" evidence="4">
    <location>
        <begin position="1"/>
        <end position="22"/>
    </location>
</feature>
<dbReference type="PANTHER" id="PTHR24340:SF40">
    <property type="entry name" value="HOMEOBOX PROTEIN NKX-2.4"/>
    <property type="match status" value="1"/>
</dbReference>
<evidence type="ECO:0000256" key="3">
    <source>
        <dbReference type="RuleBase" id="RU000682"/>
    </source>
</evidence>
<dbReference type="Gene3D" id="1.10.10.60">
    <property type="entry name" value="Homeodomain-like"/>
    <property type="match status" value="1"/>
</dbReference>
<dbReference type="PROSITE" id="PS50071">
    <property type="entry name" value="HOMEOBOX_2"/>
    <property type="match status" value="1"/>
</dbReference>
<accession>A0A670IMG0</accession>
<evidence type="ECO:0000313" key="6">
    <source>
        <dbReference type="Ensembl" id="ENSPMRP00000013145.1"/>
    </source>
</evidence>
<dbReference type="Proteomes" id="UP000472272">
    <property type="component" value="Chromosome 8"/>
</dbReference>
<evidence type="ECO:0000259" key="5">
    <source>
        <dbReference type="PROSITE" id="PS50071"/>
    </source>
</evidence>
<dbReference type="GO" id="GO:0005634">
    <property type="term" value="C:nucleus"/>
    <property type="evidence" value="ECO:0007669"/>
    <property type="project" value="UniProtKB-SubCell"/>
</dbReference>
<keyword evidence="2 3" id="KW-0238">DNA-binding</keyword>
<dbReference type="PANTHER" id="PTHR24340">
    <property type="entry name" value="HOMEOBOX PROTEIN NKX"/>
    <property type="match status" value="1"/>
</dbReference>
<comment type="subcellular location">
    <subcellularLocation>
        <location evidence="1 2 3">Nucleus</location>
    </subcellularLocation>
</comment>
<keyword evidence="7" id="KW-1185">Reference proteome</keyword>
<keyword evidence="2 3" id="KW-0539">Nucleus</keyword>
<evidence type="ECO:0000256" key="4">
    <source>
        <dbReference type="SAM" id="MobiDB-lite"/>
    </source>
</evidence>